<protein>
    <submittedName>
        <fullName evidence="2">Divergent PAP2 family protein</fullName>
    </submittedName>
</protein>
<keyword evidence="1" id="KW-0812">Transmembrane</keyword>
<proteinExistence type="predicted"/>
<name>A0A7C1JD42_9CHLR</name>
<feature type="transmembrane region" description="Helical" evidence="1">
    <location>
        <begin position="127"/>
        <end position="146"/>
    </location>
</feature>
<dbReference type="PANTHER" id="PTHR31446">
    <property type="entry name" value="ACID PHOSPHATASE/VANADIUM-DEPENDENT HALOPEROXIDASE-RELATED PROTEIN"/>
    <property type="match status" value="1"/>
</dbReference>
<dbReference type="Pfam" id="PF02681">
    <property type="entry name" value="DUF212"/>
    <property type="match status" value="1"/>
</dbReference>
<keyword evidence="1" id="KW-1133">Transmembrane helix</keyword>
<reference evidence="2" key="1">
    <citation type="journal article" date="2020" name="mSystems">
        <title>Genome- and Community-Level Interaction Insights into Carbon Utilization and Element Cycling Functions of Hydrothermarchaeota in Hydrothermal Sediment.</title>
        <authorList>
            <person name="Zhou Z."/>
            <person name="Liu Y."/>
            <person name="Xu W."/>
            <person name="Pan J."/>
            <person name="Luo Z.H."/>
            <person name="Li M."/>
        </authorList>
    </citation>
    <scope>NUCLEOTIDE SEQUENCE [LARGE SCALE GENOMIC DNA]</scope>
    <source>
        <strain evidence="2">SpSt-289</strain>
    </source>
</reference>
<dbReference type="InterPro" id="IPR003832">
    <property type="entry name" value="DUF212"/>
</dbReference>
<gene>
    <name evidence="2" type="ORF">ENQ20_18050</name>
</gene>
<sequence length="150" mass="16400">MLALLSNTALWLPLSIALIVQFYKVVAYWVQTGRFDFRVMAQAGGMPSSHSALVCSLVTAIGYQYGLDSGLFAIAVALAVIVMYDARGVRQESGKQARVLNQLLQTVFNGHPLTDAQLKELIGHTTLQVIVGGLIGILYTLLFFLGRDWL</sequence>
<evidence type="ECO:0000313" key="2">
    <source>
        <dbReference type="EMBL" id="HDX33363.1"/>
    </source>
</evidence>
<feature type="transmembrane region" description="Helical" evidence="1">
    <location>
        <begin position="69"/>
        <end position="86"/>
    </location>
</feature>
<accession>A0A7C1JD42</accession>
<dbReference type="PANTHER" id="PTHR31446:SF29">
    <property type="entry name" value="ACID PHOSPHATASE_VANADIUM-DEPENDENT HALOPEROXIDASE-RELATED PROTEIN"/>
    <property type="match status" value="1"/>
</dbReference>
<evidence type="ECO:0000256" key="1">
    <source>
        <dbReference type="SAM" id="Phobius"/>
    </source>
</evidence>
<keyword evidence="1" id="KW-0472">Membrane</keyword>
<dbReference type="EMBL" id="DSMG01000190">
    <property type="protein sequence ID" value="HDX33363.1"/>
    <property type="molecule type" value="Genomic_DNA"/>
</dbReference>
<feature type="transmembrane region" description="Helical" evidence="1">
    <location>
        <begin position="12"/>
        <end position="31"/>
    </location>
</feature>
<comment type="caution">
    <text evidence="2">The sequence shown here is derived from an EMBL/GenBank/DDBJ whole genome shotgun (WGS) entry which is preliminary data.</text>
</comment>
<organism evidence="2">
    <name type="scientific">Caldilinea aerophila</name>
    <dbReference type="NCBI Taxonomy" id="133453"/>
    <lineage>
        <taxon>Bacteria</taxon>
        <taxon>Bacillati</taxon>
        <taxon>Chloroflexota</taxon>
        <taxon>Caldilineae</taxon>
        <taxon>Caldilineales</taxon>
        <taxon>Caldilineaceae</taxon>
        <taxon>Caldilinea</taxon>
    </lineage>
</organism>
<dbReference type="AlphaFoldDB" id="A0A7C1JD42"/>